<evidence type="ECO:0000313" key="2">
    <source>
        <dbReference type="EMBL" id="TRX76148.1"/>
    </source>
</evidence>
<dbReference type="Pfam" id="PF07793">
    <property type="entry name" value="DUF1631"/>
    <property type="match status" value="1"/>
</dbReference>
<feature type="compositionally biased region" description="Basic and acidic residues" evidence="1">
    <location>
        <begin position="612"/>
        <end position="622"/>
    </location>
</feature>
<gene>
    <name evidence="2" type="ORF">FM069_02865</name>
</gene>
<name>A0A553H322_9PSED</name>
<dbReference type="EMBL" id="VJOY01000002">
    <property type="protein sequence ID" value="TRX76148.1"/>
    <property type="molecule type" value="Genomic_DNA"/>
</dbReference>
<keyword evidence="3" id="KW-1185">Reference proteome</keyword>
<dbReference type="InterPro" id="IPR012434">
    <property type="entry name" value="DUF1631"/>
</dbReference>
<feature type="compositionally biased region" description="Pro residues" evidence="1">
    <location>
        <begin position="601"/>
        <end position="611"/>
    </location>
</feature>
<feature type="compositionally biased region" description="Low complexity" evidence="1">
    <location>
        <begin position="230"/>
        <end position="248"/>
    </location>
</feature>
<protein>
    <submittedName>
        <fullName evidence="2">DUF1631 domain-containing protein</fullName>
    </submittedName>
</protein>
<dbReference type="OrthoDB" id="6188167at2"/>
<evidence type="ECO:0000313" key="3">
    <source>
        <dbReference type="Proteomes" id="UP000315235"/>
    </source>
</evidence>
<evidence type="ECO:0000256" key="1">
    <source>
        <dbReference type="SAM" id="MobiDB-lite"/>
    </source>
</evidence>
<feature type="region of interest" description="Disordered" evidence="1">
    <location>
        <begin position="1"/>
        <end position="24"/>
    </location>
</feature>
<dbReference type="Proteomes" id="UP000315235">
    <property type="component" value="Unassembled WGS sequence"/>
</dbReference>
<sequence>MSDQDKPSSPPRPPSIVAARSIRPRSDERLQACRQLLMSRLGEHLAEVFAQVDDTLFDCAEKAENNQVQALFFDSMRDLRRQRSQIERSYHQGIARRFDDYLDGPASEPLPEPDVEHLALVADEDYEETLLVNGMVGRVEARCVQALFGLDKRLVAVQGSAADENRTPFSPRAIAEAFREALALDPLPLRIKTILYMLFDRHVMEALDGLYDALNQRLIDAGVLPDLKYSGRSTPPRPASSGPSRSASMTGGADPRESFLESLAELLEECRQDSGACLPGHAPSIASLTPASASGTYSPTELLDVLNRLQRDAAREMPPSLQQPQRVEGFKQTLHQRLEQTGPTPRTRSLAPRDADVIDLIGMLFDFILDDDGLPDSCKTVLSHLHTPYLRLALQDRSLFSEPAHPARRLLNGMAKAGTLYGEERDLLDRMRATVRRVIQEFQGDLSLFERLLADFDADVAQIEHRVTLRERRAVEAVRGRDRLLEARRAAATCIGDALQAHSPATPIQTFLERTWIDVLAFVHLRHGEQGDDWRRAVQAAWDLAWSGGVAAAEDDARLQALRPSLFEALGQGLENLGGHHADAIRRQLQELQRCQEALTSPPPVEAPPAPERGEVPGDWHDDALEETPAEALPPDAERLLESLRAVEFGTWFEFNDSQPPRLLKLSWFSPTSRNYMFVDQAGQRVAVKSVERLALDMARGTVRRLSEERAVPLVDRALDAIYRALKRIAGRNRRPH</sequence>
<accession>A0A553H322</accession>
<organism evidence="2 3">
    <name type="scientific">Pseudomonas mangiferae</name>
    <dbReference type="NCBI Taxonomy" id="2593654"/>
    <lineage>
        <taxon>Bacteria</taxon>
        <taxon>Pseudomonadati</taxon>
        <taxon>Pseudomonadota</taxon>
        <taxon>Gammaproteobacteria</taxon>
        <taxon>Pseudomonadales</taxon>
        <taxon>Pseudomonadaceae</taxon>
        <taxon>Pseudomonas</taxon>
    </lineage>
</organism>
<dbReference type="RefSeq" id="WP_143486776.1">
    <property type="nucleotide sequence ID" value="NZ_VJOY01000002.1"/>
</dbReference>
<reference evidence="2 3" key="1">
    <citation type="submission" date="2019-07" db="EMBL/GenBank/DDBJ databases">
        <title>Pseudomonas mangiferae sp. nov., isolated from bark of mango tree in Thailand.</title>
        <authorList>
            <person name="Srisuk N."/>
            <person name="Anurat P."/>
        </authorList>
    </citation>
    <scope>NUCLEOTIDE SEQUENCE [LARGE SCALE GENOMIC DNA]</scope>
    <source>
        <strain evidence="2 3">DMKU_BBB3-04</strain>
    </source>
</reference>
<comment type="caution">
    <text evidence="2">The sequence shown here is derived from an EMBL/GenBank/DDBJ whole genome shotgun (WGS) entry which is preliminary data.</text>
</comment>
<dbReference type="AlphaFoldDB" id="A0A553H322"/>
<proteinExistence type="predicted"/>
<feature type="region of interest" description="Disordered" evidence="1">
    <location>
        <begin position="229"/>
        <end position="255"/>
    </location>
</feature>
<feature type="region of interest" description="Disordered" evidence="1">
    <location>
        <begin position="600"/>
        <end position="622"/>
    </location>
</feature>